<dbReference type="eggNOG" id="COG3145">
    <property type="taxonomic scope" value="Bacteria"/>
</dbReference>
<dbReference type="InterPro" id="IPR037151">
    <property type="entry name" value="AlkB-like_sf"/>
</dbReference>
<dbReference type="Gene3D" id="2.60.120.590">
    <property type="entry name" value="Alpha-ketoglutarate-dependent dioxygenase AlkB-like"/>
    <property type="match status" value="1"/>
</dbReference>
<dbReference type="SUPFAM" id="SSF51197">
    <property type="entry name" value="Clavaminate synthase-like"/>
    <property type="match status" value="1"/>
</dbReference>
<dbReference type="GO" id="GO:0051213">
    <property type="term" value="F:dioxygenase activity"/>
    <property type="evidence" value="ECO:0007669"/>
    <property type="project" value="InterPro"/>
</dbReference>
<dbReference type="EMBL" id="AWXU01000048">
    <property type="protein sequence ID" value="KFN48812.1"/>
    <property type="molecule type" value="Genomic_DNA"/>
</dbReference>
<organism evidence="2 3">
    <name type="scientific">Arenimonas composti TR7-09 = DSM 18010</name>
    <dbReference type="NCBI Taxonomy" id="1121013"/>
    <lineage>
        <taxon>Bacteria</taxon>
        <taxon>Pseudomonadati</taxon>
        <taxon>Pseudomonadota</taxon>
        <taxon>Gammaproteobacteria</taxon>
        <taxon>Lysobacterales</taxon>
        <taxon>Lysobacteraceae</taxon>
        <taxon>Arenimonas</taxon>
    </lineage>
</organism>
<dbReference type="InterPro" id="IPR005123">
    <property type="entry name" value="Oxoglu/Fe-dep_dioxygenase_dom"/>
</dbReference>
<dbReference type="Pfam" id="PF13532">
    <property type="entry name" value="2OG-FeII_Oxy_2"/>
    <property type="match status" value="1"/>
</dbReference>
<dbReference type="InterPro" id="IPR032854">
    <property type="entry name" value="ALKBH3"/>
</dbReference>
<dbReference type="OrthoDB" id="190276at2"/>
<sequence>MDLFAGQPQTIVADDEGGIRYFPDVVAADVAARWFAVLHDGVAWESVQRPMYERIVDVPRLLARHDLDRLPAPLATVVAEMAAVVRSRAPAPYTSLGLNLYRDGRDSVAMHGDKLHTIVDGQPIALLSLGAARRMLVKSKRPGSRAIAIDLQPGSLLVMSHFSQRTHEHGIPKTRSAAGPRISAVFRCRR</sequence>
<reference evidence="2 3" key="1">
    <citation type="submission" date="2013-09" db="EMBL/GenBank/DDBJ databases">
        <title>Genome sequencing of Arenimonas composti.</title>
        <authorList>
            <person name="Chen F."/>
            <person name="Wang G."/>
        </authorList>
    </citation>
    <scope>NUCLEOTIDE SEQUENCE [LARGE SCALE GENOMIC DNA]</scope>
    <source>
        <strain evidence="2 3">TR7-09</strain>
    </source>
</reference>
<name>A0A091BBC1_9GAMM</name>
<dbReference type="PROSITE" id="PS51471">
    <property type="entry name" value="FE2OG_OXY"/>
    <property type="match status" value="1"/>
</dbReference>
<evidence type="ECO:0000313" key="3">
    <source>
        <dbReference type="Proteomes" id="UP000029391"/>
    </source>
</evidence>
<dbReference type="RefSeq" id="WP_026817533.1">
    <property type="nucleotide sequence ID" value="NZ_AUFF01000011.1"/>
</dbReference>
<accession>A0A091BBC1</accession>
<dbReference type="PANTHER" id="PTHR31212:SF4">
    <property type="entry name" value="ALPHA-KETOGLUTARATE-DEPENDENT DIOXYGENASE ALKB HOMOLOG 3"/>
    <property type="match status" value="1"/>
</dbReference>
<dbReference type="Proteomes" id="UP000029391">
    <property type="component" value="Unassembled WGS sequence"/>
</dbReference>
<evidence type="ECO:0000259" key="1">
    <source>
        <dbReference type="PROSITE" id="PS51471"/>
    </source>
</evidence>
<dbReference type="AlphaFoldDB" id="A0A091BBC1"/>
<protein>
    <recommendedName>
        <fullName evidence="1">Fe2OG dioxygenase domain-containing protein</fullName>
    </recommendedName>
</protein>
<dbReference type="InterPro" id="IPR027450">
    <property type="entry name" value="AlkB-like"/>
</dbReference>
<gene>
    <name evidence="2" type="ORF">P873_13450</name>
</gene>
<proteinExistence type="predicted"/>
<keyword evidence="3" id="KW-1185">Reference proteome</keyword>
<dbReference type="GO" id="GO:0006307">
    <property type="term" value="P:DNA alkylation repair"/>
    <property type="evidence" value="ECO:0007669"/>
    <property type="project" value="InterPro"/>
</dbReference>
<comment type="caution">
    <text evidence="2">The sequence shown here is derived from an EMBL/GenBank/DDBJ whole genome shotgun (WGS) entry which is preliminary data.</text>
</comment>
<evidence type="ECO:0000313" key="2">
    <source>
        <dbReference type="EMBL" id="KFN48812.1"/>
    </source>
</evidence>
<feature type="domain" description="Fe2OG dioxygenase" evidence="1">
    <location>
        <begin position="92"/>
        <end position="190"/>
    </location>
</feature>
<dbReference type="STRING" id="1121013.GCA_000426365_02633"/>
<dbReference type="PANTHER" id="PTHR31212">
    <property type="entry name" value="ALPHA-KETOGLUTARATE-DEPENDENT DIOXYGENASE ALKB HOMOLOG 3"/>
    <property type="match status" value="1"/>
</dbReference>